<evidence type="ECO:0000256" key="4">
    <source>
        <dbReference type="SAM" id="MobiDB-lite"/>
    </source>
</evidence>
<evidence type="ECO:0000259" key="5">
    <source>
        <dbReference type="PROSITE" id="PS50118"/>
    </source>
</evidence>
<evidence type="ECO:0000313" key="7">
    <source>
        <dbReference type="Proteomes" id="UP000246991"/>
    </source>
</evidence>
<dbReference type="EMBL" id="PYWC01000035">
    <property type="protein sequence ID" value="PWW76227.1"/>
    <property type="molecule type" value="Genomic_DNA"/>
</dbReference>
<dbReference type="PANTHER" id="PTHR46040:SF3">
    <property type="entry name" value="HIGH MOBILITY GROUP PROTEIN 2"/>
    <property type="match status" value="1"/>
</dbReference>
<dbReference type="GO" id="GO:0003677">
    <property type="term" value="F:DNA binding"/>
    <property type="evidence" value="ECO:0007669"/>
    <property type="project" value="UniProtKB-UniRule"/>
</dbReference>
<dbReference type="STRING" id="42249.A0A317SRL4"/>
<proteinExistence type="predicted"/>
<feature type="compositionally biased region" description="Pro residues" evidence="4">
    <location>
        <begin position="541"/>
        <end position="552"/>
    </location>
</feature>
<evidence type="ECO:0000256" key="3">
    <source>
        <dbReference type="PROSITE-ProRule" id="PRU00267"/>
    </source>
</evidence>
<feature type="compositionally biased region" description="Polar residues" evidence="4">
    <location>
        <begin position="218"/>
        <end position="230"/>
    </location>
</feature>
<feature type="compositionally biased region" description="Low complexity" evidence="4">
    <location>
        <begin position="241"/>
        <end position="265"/>
    </location>
</feature>
<comment type="caution">
    <text evidence="6">The sequence shown here is derived from an EMBL/GenBank/DDBJ whole genome shotgun (WGS) entry which is preliminary data.</text>
</comment>
<dbReference type="PANTHER" id="PTHR46040">
    <property type="entry name" value="HIGH MOBILITY GROUP PROTEIN 2"/>
    <property type="match status" value="1"/>
</dbReference>
<name>A0A317SRL4_9PEZI</name>
<gene>
    <name evidence="6" type="ORF">C7212DRAFT_280539</name>
</gene>
<feature type="compositionally biased region" description="Low complexity" evidence="4">
    <location>
        <begin position="507"/>
        <end position="525"/>
    </location>
</feature>
<dbReference type="InterPro" id="IPR013761">
    <property type="entry name" value="SAM/pointed_sf"/>
</dbReference>
<dbReference type="GO" id="GO:0010468">
    <property type="term" value="P:regulation of gene expression"/>
    <property type="evidence" value="ECO:0007669"/>
    <property type="project" value="TreeGrafter"/>
</dbReference>
<feature type="compositionally biased region" description="Low complexity" evidence="4">
    <location>
        <begin position="420"/>
        <end position="442"/>
    </location>
</feature>
<dbReference type="OrthoDB" id="1919336at2759"/>
<evidence type="ECO:0000256" key="2">
    <source>
        <dbReference type="ARBA" id="ARBA00023242"/>
    </source>
</evidence>
<feature type="compositionally biased region" description="Polar residues" evidence="4">
    <location>
        <begin position="342"/>
        <end position="352"/>
    </location>
</feature>
<dbReference type="Pfam" id="PF00536">
    <property type="entry name" value="SAM_1"/>
    <property type="match status" value="1"/>
</dbReference>
<dbReference type="SUPFAM" id="SSF47095">
    <property type="entry name" value="HMG-box"/>
    <property type="match status" value="1"/>
</dbReference>
<organism evidence="6 7">
    <name type="scientific">Tuber magnatum</name>
    <name type="common">white Piedmont truffle</name>
    <dbReference type="NCBI Taxonomy" id="42249"/>
    <lineage>
        <taxon>Eukaryota</taxon>
        <taxon>Fungi</taxon>
        <taxon>Dikarya</taxon>
        <taxon>Ascomycota</taxon>
        <taxon>Pezizomycotina</taxon>
        <taxon>Pezizomycetes</taxon>
        <taxon>Pezizales</taxon>
        <taxon>Tuberaceae</taxon>
        <taxon>Tuber</taxon>
    </lineage>
</organism>
<feature type="region of interest" description="Disordered" evidence="4">
    <location>
        <begin position="202"/>
        <end position="552"/>
    </location>
</feature>
<feature type="compositionally biased region" description="Basic and acidic residues" evidence="4">
    <location>
        <begin position="202"/>
        <end position="217"/>
    </location>
</feature>
<feature type="compositionally biased region" description="Polar residues" evidence="4">
    <location>
        <begin position="289"/>
        <end position="300"/>
    </location>
</feature>
<dbReference type="Proteomes" id="UP000246991">
    <property type="component" value="Unassembled WGS sequence"/>
</dbReference>
<dbReference type="InterPro" id="IPR001660">
    <property type="entry name" value="SAM"/>
</dbReference>
<dbReference type="Gene3D" id="1.10.30.10">
    <property type="entry name" value="High mobility group box domain"/>
    <property type="match status" value="1"/>
</dbReference>
<evidence type="ECO:0000313" key="6">
    <source>
        <dbReference type="EMBL" id="PWW76227.1"/>
    </source>
</evidence>
<protein>
    <recommendedName>
        <fullName evidence="5">HMG box domain-containing protein</fullName>
    </recommendedName>
</protein>
<keyword evidence="2 3" id="KW-0539">Nucleus</keyword>
<feature type="compositionally biased region" description="Low complexity" evidence="4">
    <location>
        <begin position="315"/>
        <end position="325"/>
    </location>
</feature>
<evidence type="ECO:0000256" key="1">
    <source>
        <dbReference type="ARBA" id="ARBA00023125"/>
    </source>
</evidence>
<accession>A0A317SRL4</accession>
<reference evidence="6 7" key="1">
    <citation type="submission" date="2018-03" db="EMBL/GenBank/DDBJ databases">
        <title>Genomes of Pezizomycetes fungi and the evolution of truffles.</title>
        <authorList>
            <person name="Murat C."/>
            <person name="Payen T."/>
            <person name="Noel B."/>
            <person name="Kuo A."/>
            <person name="Martin F.M."/>
        </authorList>
    </citation>
    <scope>NUCLEOTIDE SEQUENCE [LARGE SCALE GENOMIC DNA]</scope>
    <source>
        <strain evidence="6">091103-1</strain>
    </source>
</reference>
<feature type="compositionally biased region" description="Polar residues" evidence="4">
    <location>
        <begin position="526"/>
        <end position="539"/>
    </location>
</feature>
<keyword evidence="7" id="KW-1185">Reference proteome</keyword>
<dbReference type="SUPFAM" id="SSF47769">
    <property type="entry name" value="SAM/Pointed domain"/>
    <property type="match status" value="1"/>
</dbReference>
<dbReference type="AlphaFoldDB" id="A0A317SRL4"/>
<dbReference type="Pfam" id="PF00505">
    <property type="entry name" value="HMG_box"/>
    <property type="match status" value="1"/>
</dbReference>
<dbReference type="InterPro" id="IPR036910">
    <property type="entry name" value="HMG_box_dom_sf"/>
</dbReference>
<feature type="region of interest" description="Disordered" evidence="4">
    <location>
        <begin position="67"/>
        <end position="121"/>
    </location>
</feature>
<dbReference type="InterPro" id="IPR051965">
    <property type="entry name" value="ChromReg_NeuronalGeneExpr"/>
</dbReference>
<sequence>MTDLEEVLARLGLSQYLGRLSEEGFEKWEAVMDITEQDLYTLGFKLGHRRLLQREIASARGIPPTQALTSLHNYPSDDIEPEDRSSPKPFKQDSGKGIAPTGKRKYRRHPKPDEHAPEKPPSAYVMFANRVRDELKGQNLSFTDIAKLVGEKWKVLDPENKESYEHEASIAKEKYNSELLEYKKTDSYKEYIQYLSDFKSKLSKEGREGSGKIHETSDLSTAAHSPTEQAEANRKRPKLEGVSTAGAVGSASTSNSASVASGISATVPPVLGLGRGSGPTGSGTGTSSDQITYTSPSSHDSGAHHPSGAQSMPTSASRAYPVSPARRSRSPSDVARYRDAITRSTQQPQQEAFVTPVTESEPPYFPRIHPTIQGPHIQQQSSFMRHQPPPLGAQPISRTGPPIPNPAMRGASLRSDETLPSTPAPISSGSSSAPSLTPSVSSFDDGGGRSHRALPSLPPPTPGPSAGSGYFDQRPHRPPAPPTRSPRVYQQNLPPPPTPAGISPFHGHQAASSHASSSAPSQSGPESMNTSVGANTGGINPSPPQSKPPSQL</sequence>
<dbReference type="GO" id="GO:0005634">
    <property type="term" value="C:nucleus"/>
    <property type="evidence" value="ECO:0007669"/>
    <property type="project" value="UniProtKB-UniRule"/>
</dbReference>
<dbReference type="PROSITE" id="PS50118">
    <property type="entry name" value="HMG_BOX_2"/>
    <property type="match status" value="1"/>
</dbReference>
<keyword evidence="1 3" id="KW-0238">DNA-binding</keyword>
<dbReference type="InterPro" id="IPR009071">
    <property type="entry name" value="HMG_box_dom"/>
</dbReference>
<feature type="compositionally biased region" description="Basic and acidic residues" evidence="4">
    <location>
        <begin position="82"/>
        <end position="94"/>
    </location>
</feature>
<dbReference type="Gene3D" id="1.10.150.50">
    <property type="entry name" value="Transcription Factor, Ets-1"/>
    <property type="match status" value="1"/>
</dbReference>
<dbReference type="SMART" id="SM00398">
    <property type="entry name" value="HMG"/>
    <property type="match status" value="1"/>
</dbReference>
<feature type="compositionally biased region" description="Gly residues" evidence="4">
    <location>
        <begin position="273"/>
        <end position="284"/>
    </location>
</feature>
<feature type="domain" description="HMG box" evidence="5">
    <location>
        <begin position="117"/>
        <end position="183"/>
    </location>
</feature>
<feature type="DNA-binding region" description="HMG box" evidence="3">
    <location>
        <begin position="117"/>
        <end position="183"/>
    </location>
</feature>